<evidence type="ECO:0000256" key="1">
    <source>
        <dbReference type="SAM" id="Phobius"/>
    </source>
</evidence>
<keyword evidence="1" id="KW-0812">Transmembrane</keyword>
<protein>
    <submittedName>
        <fullName evidence="3">Uncharacterized protein</fullName>
    </submittedName>
</protein>
<dbReference type="WBParaSite" id="PEQ_0000316701-mRNA-1">
    <property type="protein sequence ID" value="PEQ_0000316701-mRNA-1"/>
    <property type="gene ID" value="PEQ_0000316701"/>
</dbReference>
<evidence type="ECO:0000313" key="3">
    <source>
        <dbReference type="WBParaSite" id="PEQ_0000316701-mRNA-1"/>
    </source>
</evidence>
<evidence type="ECO:0000313" key="2">
    <source>
        <dbReference type="Proteomes" id="UP000887564"/>
    </source>
</evidence>
<reference evidence="3" key="1">
    <citation type="submission" date="2022-11" db="UniProtKB">
        <authorList>
            <consortium name="WormBaseParasite"/>
        </authorList>
    </citation>
    <scope>IDENTIFICATION</scope>
</reference>
<sequence>MIFSLNLYFLKSTLLILIVFKVISFMPPPKITILFNEISFNSPSKIPSKIHYRNVLISLSKCPSPNFVFVITCPEHQLYLQCYSSFNDSTFIHADADEYNPLTN</sequence>
<keyword evidence="1" id="KW-1133">Transmembrane helix</keyword>
<keyword evidence="1" id="KW-0472">Membrane</keyword>
<feature type="transmembrane region" description="Helical" evidence="1">
    <location>
        <begin position="7"/>
        <end position="26"/>
    </location>
</feature>
<dbReference type="Proteomes" id="UP000887564">
    <property type="component" value="Unplaced"/>
</dbReference>
<proteinExistence type="predicted"/>
<organism evidence="2 3">
    <name type="scientific">Parascaris equorum</name>
    <name type="common">Equine roundworm</name>
    <dbReference type="NCBI Taxonomy" id="6256"/>
    <lineage>
        <taxon>Eukaryota</taxon>
        <taxon>Metazoa</taxon>
        <taxon>Ecdysozoa</taxon>
        <taxon>Nematoda</taxon>
        <taxon>Chromadorea</taxon>
        <taxon>Rhabditida</taxon>
        <taxon>Spirurina</taxon>
        <taxon>Ascaridomorpha</taxon>
        <taxon>Ascaridoidea</taxon>
        <taxon>Ascarididae</taxon>
        <taxon>Parascaris</taxon>
    </lineage>
</organism>
<keyword evidence="2" id="KW-1185">Reference proteome</keyword>
<dbReference type="AlphaFoldDB" id="A0A914R930"/>
<accession>A0A914R930</accession>
<name>A0A914R930_PAREQ</name>